<reference evidence="2" key="1">
    <citation type="submission" date="2022-07" db="EMBL/GenBank/DDBJ databases">
        <title>Fungi with potential for degradation of polypropylene.</title>
        <authorList>
            <person name="Gostincar C."/>
        </authorList>
    </citation>
    <scope>NUCLEOTIDE SEQUENCE</scope>
    <source>
        <strain evidence="2">EXF-13287</strain>
    </source>
</reference>
<name>A0AA38SAU2_9PEZI</name>
<dbReference type="AlphaFoldDB" id="A0AA38SAU2"/>
<feature type="chain" id="PRO_5041408881" evidence="1">
    <location>
        <begin position="24"/>
        <end position="273"/>
    </location>
</feature>
<evidence type="ECO:0000313" key="3">
    <source>
        <dbReference type="Proteomes" id="UP001174691"/>
    </source>
</evidence>
<dbReference type="Proteomes" id="UP001174691">
    <property type="component" value="Unassembled WGS sequence"/>
</dbReference>
<organism evidence="2 3">
    <name type="scientific">Coniochaeta hoffmannii</name>
    <dbReference type="NCBI Taxonomy" id="91930"/>
    <lineage>
        <taxon>Eukaryota</taxon>
        <taxon>Fungi</taxon>
        <taxon>Dikarya</taxon>
        <taxon>Ascomycota</taxon>
        <taxon>Pezizomycotina</taxon>
        <taxon>Sordariomycetes</taxon>
        <taxon>Sordariomycetidae</taxon>
        <taxon>Coniochaetales</taxon>
        <taxon>Coniochaetaceae</taxon>
        <taxon>Coniochaeta</taxon>
    </lineage>
</organism>
<evidence type="ECO:0000313" key="2">
    <source>
        <dbReference type="EMBL" id="KAJ9161395.1"/>
    </source>
</evidence>
<keyword evidence="3" id="KW-1185">Reference proteome</keyword>
<gene>
    <name evidence="2" type="ORF">NKR19_g2352</name>
</gene>
<accession>A0AA38SAU2</accession>
<evidence type="ECO:0000256" key="1">
    <source>
        <dbReference type="SAM" id="SignalP"/>
    </source>
</evidence>
<proteinExistence type="predicted"/>
<dbReference type="EMBL" id="JANBVN010000023">
    <property type="protein sequence ID" value="KAJ9161395.1"/>
    <property type="molecule type" value="Genomic_DNA"/>
</dbReference>
<feature type="signal peptide" evidence="1">
    <location>
        <begin position="1"/>
        <end position="23"/>
    </location>
</feature>
<protein>
    <submittedName>
        <fullName evidence="2">Uncharacterized protein</fullName>
    </submittedName>
</protein>
<comment type="caution">
    <text evidence="2">The sequence shown here is derived from an EMBL/GenBank/DDBJ whole genome shotgun (WGS) entry which is preliminary data.</text>
</comment>
<sequence>MMNCYPLLALAALAAAVPAASEAQGCKPHTVCVDMINTCGVRYGGCYDLCKTADAPVAPACTTEPTTVTVPTTKPSSTPTLCVDYIDKCGQWYGGCFAYTSPFPTFTKPSCSLETTTPPVTTVTPTPTPTRTICVDYINKCGQTYGGCFPSTSPFPTFTGPSCSLETTATLTTITKSTTTRTATPTICVDYINKCGQTYGGCFPSANPVPTFTAPSCSLDTVTSTITPKPTTATATAGVPTICVDSINSCGKTYGGCFASTRPFPTFSDPGCP</sequence>
<keyword evidence="1" id="KW-0732">Signal</keyword>